<evidence type="ECO:0000256" key="1">
    <source>
        <dbReference type="SAM" id="MobiDB-lite"/>
    </source>
</evidence>
<feature type="compositionally biased region" description="Basic and acidic residues" evidence="1">
    <location>
        <begin position="12"/>
        <end position="21"/>
    </location>
</feature>
<keyword evidence="3" id="KW-1185">Reference proteome</keyword>
<feature type="region of interest" description="Disordered" evidence="1">
    <location>
        <begin position="1"/>
        <end position="55"/>
    </location>
</feature>
<evidence type="ECO:0000313" key="2">
    <source>
        <dbReference type="EMBL" id="TNN53230.1"/>
    </source>
</evidence>
<dbReference type="EMBL" id="SRLO01000522">
    <property type="protein sequence ID" value="TNN53230.1"/>
    <property type="molecule type" value="Genomic_DNA"/>
</dbReference>
<proteinExistence type="predicted"/>
<protein>
    <submittedName>
        <fullName evidence="2">Uncharacterized protein</fullName>
    </submittedName>
</protein>
<accession>A0A4Z2GIW1</accession>
<comment type="caution">
    <text evidence="2">The sequence shown here is derived from an EMBL/GenBank/DDBJ whole genome shotgun (WGS) entry which is preliminary data.</text>
</comment>
<evidence type="ECO:0000313" key="3">
    <source>
        <dbReference type="Proteomes" id="UP000314294"/>
    </source>
</evidence>
<dbReference type="Proteomes" id="UP000314294">
    <property type="component" value="Unassembled WGS sequence"/>
</dbReference>
<reference evidence="2 3" key="1">
    <citation type="submission" date="2019-03" db="EMBL/GenBank/DDBJ databases">
        <title>First draft genome of Liparis tanakae, snailfish: a comprehensive survey of snailfish specific genes.</title>
        <authorList>
            <person name="Kim W."/>
            <person name="Song I."/>
            <person name="Jeong J.-H."/>
            <person name="Kim D."/>
            <person name="Kim S."/>
            <person name="Ryu S."/>
            <person name="Song J.Y."/>
            <person name="Lee S.K."/>
        </authorList>
    </citation>
    <scope>NUCLEOTIDE SEQUENCE [LARGE SCALE GENOMIC DNA]</scope>
    <source>
        <tissue evidence="2">Muscle</tissue>
    </source>
</reference>
<gene>
    <name evidence="2" type="ORF">EYF80_036592</name>
</gene>
<sequence>MGSGAFIPKHKANGEHTENKSKVNKGGLGVIDSPETGLLGETQFPPNRDQKANNAAEPRAPFPMEALGGQNLVIPFLSCCK</sequence>
<organism evidence="2 3">
    <name type="scientific">Liparis tanakae</name>
    <name type="common">Tanaka's snailfish</name>
    <dbReference type="NCBI Taxonomy" id="230148"/>
    <lineage>
        <taxon>Eukaryota</taxon>
        <taxon>Metazoa</taxon>
        <taxon>Chordata</taxon>
        <taxon>Craniata</taxon>
        <taxon>Vertebrata</taxon>
        <taxon>Euteleostomi</taxon>
        <taxon>Actinopterygii</taxon>
        <taxon>Neopterygii</taxon>
        <taxon>Teleostei</taxon>
        <taxon>Neoteleostei</taxon>
        <taxon>Acanthomorphata</taxon>
        <taxon>Eupercaria</taxon>
        <taxon>Perciformes</taxon>
        <taxon>Cottioidei</taxon>
        <taxon>Cottales</taxon>
        <taxon>Liparidae</taxon>
        <taxon>Liparis</taxon>
    </lineage>
</organism>
<name>A0A4Z2GIW1_9TELE</name>
<dbReference type="AlphaFoldDB" id="A0A4Z2GIW1"/>